<sequence>MAVFFNRPDTFSYTSKILLFDIKTKILKKKNDPTPGGHVFQPTGTIILLNRDIVRIILVTNFHEYRSINVAYIDSNVLLQPYIAIKEKMHRPPPGGHVFKATLTILKIMQDIIDTNHLMKFHKDGT</sequence>
<keyword evidence="2" id="KW-1185">Reference proteome</keyword>
<evidence type="ECO:0000313" key="1">
    <source>
        <dbReference type="EMBL" id="KAH3716649.1"/>
    </source>
</evidence>
<evidence type="ECO:0000313" key="2">
    <source>
        <dbReference type="Proteomes" id="UP000828390"/>
    </source>
</evidence>
<reference evidence="1" key="1">
    <citation type="journal article" date="2019" name="bioRxiv">
        <title>The Genome of the Zebra Mussel, Dreissena polymorpha: A Resource for Invasive Species Research.</title>
        <authorList>
            <person name="McCartney M.A."/>
            <person name="Auch B."/>
            <person name="Kono T."/>
            <person name="Mallez S."/>
            <person name="Zhang Y."/>
            <person name="Obille A."/>
            <person name="Becker A."/>
            <person name="Abrahante J.E."/>
            <person name="Garbe J."/>
            <person name="Badalamenti J.P."/>
            <person name="Herman A."/>
            <person name="Mangelson H."/>
            <person name="Liachko I."/>
            <person name="Sullivan S."/>
            <person name="Sone E.D."/>
            <person name="Koren S."/>
            <person name="Silverstein K.A.T."/>
            <person name="Beckman K.B."/>
            <person name="Gohl D.M."/>
        </authorList>
    </citation>
    <scope>NUCLEOTIDE SEQUENCE</scope>
    <source>
        <strain evidence="1">Duluth1</strain>
        <tissue evidence="1">Whole animal</tissue>
    </source>
</reference>
<dbReference type="AlphaFoldDB" id="A0A9D4C3V4"/>
<reference evidence="1" key="2">
    <citation type="submission" date="2020-11" db="EMBL/GenBank/DDBJ databases">
        <authorList>
            <person name="McCartney M.A."/>
            <person name="Auch B."/>
            <person name="Kono T."/>
            <person name="Mallez S."/>
            <person name="Becker A."/>
            <person name="Gohl D.M."/>
            <person name="Silverstein K.A.T."/>
            <person name="Koren S."/>
            <person name="Bechman K.B."/>
            <person name="Herman A."/>
            <person name="Abrahante J.E."/>
            <person name="Garbe J."/>
        </authorList>
    </citation>
    <scope>NUCLEOTIDE SEQUENCE</scope>
    <source>
        <strain evidence="1">Duluth1</strain>
        <tissue evidence="1">Whole animal</tissue>
    </source>
</reference>
<dbReference type="EMBL" id="JAIWYP010000013">
    <property type="protein sequence ID" value="KAH3716649.1"/>
    <property type="molecule type" value="Genomic_DNA"/>
</dbReference>
<dbReference type="Proteomes" id="UP000828390">
    <property type="component" value="Unassembled WGS sequence"/>
</dbReference>
<protein>
    <submittedName>
        <fullName evidence="1">Uncharacterized protein</fullName>
    </submittedName>
</protein>
<gene>
    <name evidence="1" type="ORF">DPMN_059375</name>
</gene>
<name>A0A9D4C3V4_DREPO</name>
<organism evidence="1 2">
    <name type="scientific">Dreissena polymorpha</name>
    <name type="common">Zebra mussel</name>
    <name type="synonym">Mytilus polymorpha</name>
    <dbReference type="NCBI Taxonomy" id="45954"/>
    <lineage>
        <taxon>Eukaryota</taxon>
        <taxon>Metazoa</taxon>
        <taxon>Spiralia</taxon>
        <taxon>Lophotrochozoa</taxon>
        <taxon>Mollusca</taxon>
        <taxon>Bivalvia</taxon>
        <taxon>Autobranchia</taxon>
        <taxon>Heteroconchia</taxon>
        <taxon>Euheterodonta</taxon>
        <taxon>Imparidentia</taxon>
        <taxon>Neoheterodontei</taxon>
        <taxon>Myida</taxon>
        <taxon>Dreissenoidea</taxon>
        <taxon>Dreissenidae</taxon>
        <taxon>Dreissena</taxon>
    </lineage>
</organism>
<proteinExistence type="predicted"/>
<comment type="caution">
    <text evidence="1">The sequence shown here is derived from an EMBL/GenBank/DDBJ whole genome shotgun (WGS) entry which is preliminary data.</text>
</comment>
<accession>A0A9D4C3V4</accession>